<accession>A0ABX0V3G6</accession>
<reference evidence="6 7" key="1">
    <citation type="submission" date="2020-03" db="EMBL/GenBank/DDBJ databases">
        <title>Genomic Encyclopedia of Type Strains, Phase IV (KMG-IV): sequencing the most valuable type-strain genomes for metagenomic binning, comparative biology and taxonomic classification.</title>
        <authorList>
            <person name="Goeker M."/>
        </authorList>
    </citation>
    <scope>NUCLEOTIDE SEQUENCE [LARGE SCALE GENOMIC DNA]</scope>
    <source>
        <strain evidence="6 7">DSM 103870</strain>
    </source>
</reference>
<sequence length="107" mass="11718">MIEVISEDRCTSCNICVNICPTNVFDAVKGGIPLIARQDDCQTCFMCEAYCPEDALYVAQKADGVTGVTAAALEEQGAFGSYRRSIGWTKEGRTRPAPEIMSRLDHH</sequence>
<evidence type="ECO:0000313" key="6">
    <source>
        <dbReference type="EMBL" id="NIJ59693.1"/>
    </source>
</evidence>
<dbReference type="Gene3D" id="3.30.70.20">
    <property type="match status" value="1"/>
</dbReference>
<evidence type="ECO:0000256" key="2">
    <source>
        <dbReference type="ARBA" id="ARBA00022723"/>
    </source>
</evidence>
<dbReference type="InterPro" id="IPR017896">
    <property type="entry name" value="4Fe4S_Fe-S-bd"/>
</dbReference>
<name>A0ABX0V3G6_9HYPH</name>
<dbReference type="EMBL" id="JAASQI010000010">
    <property type="protein sequence ID" value="NIJ59693.1"/>
    <property type="molecule type" value="Genomic_DNA"/>
</dbReference>
<feature type="domain" description="4Fe-4S ferredoxin-type" evidence="5">
    <location>
        <begin position="1"/>
        <end position="30"/>
    </location>
</feature>
<evidence type="ECO:0000256" key="3">
    <source>
        <dbReference type="ARBA" id="ARBA00023004"/>
    </source>
</evidence>
<evidence type="ECO:0000259" key="5">
    <source>
        <dbReference type="PROSITE" id="PS51379"/>
    </source>
</evidence>
<keyword evidence="1" id="KW-0004">4Fe-4S</keyword>
<dbReference type="RefSeq" id="WP_166955331.1">
    <property type="nucleotide sequence ID" value="NZ_JAASQI010000010.1"/>
</dbReference>
<dbReference type="Pfam" id="PF13187">
    <property type="entry name" value="Fer4_9"/>
    <property type="match status" value="1"/>
</dbReference>
<evidence type="ECO:0000256" key="1">
    <source>
        <dbReference type="ARBA" id="ARBA00022485"/>
    </source>
</evidence>
<keyword evidence="2" id="KW-0479">Metal-binding</keyword>
<feature type="domain" description="4Fe-4S ferredoxin-type" evidence="5">
    <location>
        <begin position="31"/>
        <end position="61"/>
    </location>
</feature>
<dbReference type="PANTHER" id="PTHR43687">
    <property type="entry name" value="ADENYLYLSULFATE REDUCTASE, BETA SUBUNIT"/>
    <property type="match status" value="1"/>
</dbReference>
<dbReference type="SUPFAM" id="SSF54862">
    <property type="entry name" value="4Fe-4S ferredoxins"/>
    <property type="match status" value="1"/>
</dbReference>
<dbReference type="PROSITE" id="PS51379">
    <property type="entry name" value="4FE4S_FER_2"/>
    <property type="match status" value="2"/>
</dbReference>
<dbReference type="InterPro" id="IPR050572">
    <property type="entry name" value="Fe-S_Ferredoxin"/>
</dbReference>
<proteinExistence type="predicted"/>
<evidence type="ECO:0000313" key="7">
    <source>
        <dbReference type="Proteomes" id="UP001429580"/>
    </source>
</evidence>
<keyword evidence="7" id="KW-1185">Reference proteome</keyword>
<dbReference type="Proteomes" id="UP001429580">
    <property type="component" value="Unassembled WGS sequence"/>
</dbReference>
<organism evidence="6 7">
    <name type="scientific">Pseudochelatococcus lubricantis</name>
    <dbReference type="NCBI Taxonomy" id="1538102"/>
    <lineage>
        <taxon>Bacteria</taxon>
        <taxon>Pseudomonadati</taxon>
        <taxon>Pseudomonadota</taxon>
        <taxon>Alphaproteobacteria</taxon>
        <taxon>Hyphomicrobiales</taxon>
        <taxon>Chelatococcaceae</taxon>
        <taxon>Pseudochelatococcus</taxon>
    </lineage>
</organism>
<dbReference type="PANTHER" id="PTHR43687:SF4">
    <property type="entry name" value="BLR5484 PROTEIN"/>
    <property type="match status" value="1"/>
</dbReference>
<comment type="caution">
    <text evidence="6">The sequence shown here is derived from an EMBL/GenBank/DDBJ whole genome shotgun (WGS) entry which is preliminary data.</text>
</comment>
<evidence type="ECO:0000256" key="4">
    <source>
        <dbReference type="ARBA" id="ARBA00023014"/>
    </source>
</evidence>
<dbReference type="PROSITE" id="PS00198">
    <property type="entry name" value="4FE4S_FER_1"/>
    <property type="match status" value="2"/>
</dbReference>
<keyword evidence="4" id="KW-0411">Iron-sulfur</keyword>
<keyword evidence="3" id="KW-0408">Iron</keyword>
<dbReference type="InterPro" id="IPR017900">
    <property type="entry name" value="4Fe4S_Fe_S_CS"/>
</dbReference>
<gene>
    <name evidence="6" type="ORF">FHS82_003554</name>
</gene>
<protein>
    <submittedName>
        <fullName evidence="6">NAD-dependent dihydropyrimidine dehydrogenase PreA subunit</fullName>
    </submittedName>
</protein>